<protein>
    <submittedName>
        <fullName evidence="2">SH3 domain-containing protein</fullName>
    </submittedName>
</protein>
<reference evidence="3" key="1">
    <citation type="submission" date="2016-10" db="EMBL/GenBank/DDBJ databases">
        <authorList>
            <person name="Varghese N."/>
            <person name="Submissions S."/>
        </authorList>
    </citation>
    <scope>NUCLEOTIDE SEQUENCE [LARGE SCALE GENOMIC DNA]</scope>
    <source>
        <strain evidence="3">DSM 24729</strain>
    </source>
</reference>
<sequence length="339" mass="38248">MNYRIFLALIFSSIYTFGQKNYSITAKSGLTVRDAPDIAGRKIGKLEFDEKVVLLEETDFSFSTEQIHGFWVKVKSNSIGEGYVFNGFLKLFTGNKIKYTLNNSEDLQKELIATVDGKETVLISFEDEGCFDLIEIQDYNGDGYEEVLLETNACGGNCCGNSLFTFSFNGNEFRRSAYIGYYFGGMNLNYDQQTNRQFVVETNSIGAGNTALCEDLEETYVFDHHDFKLIQSKGDHKLITLIELKSSDFLSQEAETDYLTIAYDLDGNGVMDQISGSYWERWGILHDCTIVLNNETLDIEAIGSPKRIGVLASKTNNVNDIVIECDTVLIWNGINYEKK</sequence>
<dbReference type="Gene3D" id="2.30.30.40">
    <property type="entry name" value="SH3 Domains"/>
    <property type="match status" value="1"/>
</dbReference>
<evidence type="ECO:0000313" key="3">
    <source>
        <dbReference type="Proteomes" id="UP000182114"/>
    </source>
</evidence>
<evidence type="ECO:0000313" key="2">
    <source>
        <dbReference type="EMBL" id="SDE85159.1"/>
    </source>
</evidence>
<dbReference type="InterPro" id="IPR003646">
    <property type="entry name" value="SH3-like_bac-type"/>
</dbReference>
<name>A0A1G7GAV7_9FLAO</name>
<dbReference type="EMBL" id="FNBD01000004">
    <property type="protein sequence ID" value="SDE85159.1"/>
    <property type="molecule type" value="Genomic_DNA"/>
</dbReference>
<evidence type="ECO:0000259" key="1">
    <source>
        <dbReference type="PROSITE" id="PS51781"/>
    </source>
</evidence>
<dbReference type="eggNOG" id="COG3103">
    <property type="taxonomic scope" value="Bacteria"/>
</dbReference>
<dbReference type="PROSITE" id="PS51781">
    <property type="entry name" value="SH3B"/>
    <property type="match status" value="1"/>
</dbReference>
<keyword evidence="3" id="KW-1185">Reference proteome</keyword>
<dbReference type="Proteomes" id="UP000182114">
    <property type="component" value="Unassembled WGS sequence"/>
</dbReference>
<gene>
    <name evidence="2" type="ORF">SAMN04487992_104247</name>
</gene>
<dbReference type="RefSeq" id="WP_074538104.1">
    <property type="nucleotide sequence ID" value="NZ_FNBD01000004.1"/>
</dbReference>
<dbReference type="AlphaFoldDB" id="A0A1G7GAV7"/>
<proteinExistence type="predicted"/>
<dbReference type="Pfam" id="PF08239">
    <property type="entry name" value="SH3_3"/>
    <property type="match status" value="1"/>
</dbReference>
<accession>A0A1G7GAV7</accession>
<feature type="domain" description="SH3b" evidence="1">
    <location>
        <begin position="19"/>
        <end position="93"/>
    </location>
</feature>
<organism evidence="2 3">
    <name type="scientific">Cellulophaga baltica</name>
    <dbReference type="NCBI Taxonomy" id="76594"/>
    <lineage>
        <taxon>Bacteria</taxon>
        <taxon>Pseudomonadati</taxon>
        <taxon>Bacteroidota</taxon>
        <taxon>Flavobacteriia</taxon>
        <taxon>Flavobacteriales</taxon>
        <taxon>Flavobacteriaceae</taxon>
        <taxon>Cellulophaga</taxon>
    </lineage>
</organism>